<evidence type="ECO:0008006" key="4">
    <source>
        <dbReference type="Google" id="ProtNLM"/>
    </source>
</evidence>
<evidence type="ECO:0000313" key="3">
    <source>
        <dbReference type="Proteomes" id="UP000823775"/>
    </source>
</evidence>
<feature type="transmembrane region" description="Helical" evidence="1">
    <location>
        <begin position="35"/>
        <end position="61"/>
    </location>
</feature>
<organism evidence="2 3">
    <name type="scientific">Datura stramonium</name>
    <name type="common">Jimsonweed</name>
    <name type="synonym">Common thornapple</name>
    <dbReference type="NCBI Taxonomy" id="4076"/>
    <lineage>
        <taxon>Eukaryota</taxon>
        <taxon>Viridiplantae</taxon>
        <taxon>Streptophyta</taxon>
        <taxon>Embryophyta</taxon>
        <taxon>Tracheophyta</taxon>
        <taxon>Spermatophyta</taxon>
        <taxon>Magnoliopsida</taxon>
        <taxon>eudicotyledons</taxon>
        <taxon>Gunneridae</taxon>
        <taxon>Pentapetalae</taxon>
        <taxon>asterids</taxon>
        <taxon>lamiids</taxon>
        <taxon>Solanales</taxon>
        <taxon>Solanaceae</taxon>
        <taxon>Solanoideae</taxon>
        <taxon>Datureae</taxon>
        <taxon>Datura</taxon>
    </lineage>
</organism>
<keyword evidence="1" id="KW-0812">Transmembrane</keyword>
<proteinExistence type="predicted"/>
<protein>
    <recommendedName>
        <fullName evidence="4">Transmembrane protein</fullName>
    </recommendedName>
</protein>
<dbReference type="Proteomes" id="UP000823775">
    <property type="component" value="Unassembled WGS sequence"/>
</dbReference>
<gene>
    <name evidence="2" type="ORF">HAX54_018230</name>
</gene>
<evidence type="ECO:0000313" key="2">
    <source>
        <dbReference type="EMBL" id="MCD9559902.1"/>
    </source>
</evidence>
<evidence type="ECO:0000256" key="1">
    <source>
        <dbReference type="SAM" id="Phobius"/>
    </source>
</evidence>
<name>A0ABS8UP84_DATST</name>
<dbReference type="EMBL" id="JACEIK010002239">
    <property type="protein sequence ID" value="MCD9559902.1"/>
    <property type="molecule type" value="Genomic_DNA"/>
</dbReference>
<comment type="caution">
    <text evidence="2">The sequence shown here is derived from an EMBL/GenBank/DDBJ whole genome shotgun (WGS) entry which is preliminary data.</text>
</comment>
<keyword evidence="1" id="KW-0472">Membrane</keyword>
<keyword evidence="1" id="KW-1133">Transmembrane helix</keyword>
<sequence>MEEMGWREEWSVFTGGSGDAFGWSLVGAGREVDGLWLFSGAVFGSFWIVFQVVAGFLVVLLRREEGEKERVVRQVLGRVIGYGAGHRRMGYGLKLIRLN</sequence>
<accession>A0ABS8UP84</accession>
<reference evidence="2 3" key="1">
    <citation type="journal article" date="2021" name="BMC Genomics">
        <title>Datura genome reveals duplications of psychoactive alkaloid biosynthetic genes and high mutation rate following tissue culture.</title>
        <authorList>
            <person name="Rajewski A."/>
            <person name="Carter-House D."/>
            <person name="Stajich J."/>
            <person name="Litt A."/>
        </authorList>
    </citation>
    <scope>NUCLEOTIDE SEQUENCE [LARGE SCALE GENOMIC DNA]</scope>
    <source>
        <strain evidence="2">AR-01</strain>
    </source>
</reference>
<keyword evidence="3" id="KW-1185">Reference proteome</keyword>